<dbReference type="Proteomes" id="UP000658320">
    <property type="component" value="Unassembled WGS sequence"/>
</dbReference>
<dbReference type="InterPro" id="IPR000073">
    <property type="entry name" value="AB_hydrolase_1"/>
</dbReference>
<accession>A0A918F599</accession>
<keyword evidence="2" id="KW-0378">Hydrolase</keyword>
<dbReference type="InterPro" id="IPR029058">
    <property type="entry name" value="AB_hydrolase_fold"/>
</dbReference>
<reference evidence="2" key="2">
    <citation type="submission" date="2020-09" db="EMBL/GenBank/DDBJ databases">
        <authorList>
            <person name="Sun Q."/>
            <person name="Ohkuma M."/>
        </authorList>
    </citation>
    <scope>NUCLEOTIDE SEQUENCE</scope>
    <source>
        <strain evidence="2">JCM 4346</strain>
    </source>
</reference>
<gene>
    <name evidence="2" type="ORF">GCM10010251_17980</name>
</gene>
<feature type="domain" description="AB hydrolase-1" evidence="1">
    <location>
        <begin position="4"/>
        <end position="238"/>
    </location>
</feature>
<comment type="caution">
    <text evidence="2">The sequence shown here is derived from an EMBL/GenBank/DDBJ whole genome shotgun (WGS) entry which is preliminary data.</text>
</comment>
<dbReference type="PANTHER" id="PTHR43194">
    <property type="entry name" value="HYDROLASE ALPHA/BETA FOLD FAMILY"/>
    <property type="match status" value="1"/>
</dbReference>
<reference evidence="2" key="1">
    <citation type="journal article" date="2014" name="Int. J. Syst. Evol. Microbiol.">
        <title>Complete genome sequence of Corynebacterium casei LMG S-19264T (=DSM 44701T), isolated from a smear-ripened cheese.</title>
        <authorList>
            <consortium name="US DOE Joint Genome Institute (JGI-PGF)"/>
            <person name="Walter F."/>
            <person name="Albersmeier A."/>
            <person name="Kalinowski J."/>
            <person name="Ruckert C."/>
        </authorList>
    </citation>
    <scope>NUCLEOTIDE SEQUENCE</scope>
    <source>
        <strain evidence="2">JCM 4346</strain>
    </source>
</reference>
<name>A0A918F599_9ACTN</name>
<dbReference type="AlphaFoldDB" id="A0A918F599"/>
<dbReference type="SUPFAM" id="SSF53474">
    <property type="entry name" value="alpha/beta-Hydrolases"/>
    <property type="match status" value="1"/>
</dbReference>
<proteinExistence type="predicted"/>
<sequence>MTQVVLLHALSLDASMWEAQRRELTALGHQVLAVDQRGFGSAPLGDAPPSLDVVADDLARELDARGVERAVFAGSSMGGYVLMTFLRRYPGRAEAVCLLSARATADPPEAQEQRLRFADAITADGMRETVVARTTPRLVGRTTRETRPEVLARVLADAHRADPAAVAWAQRAIAERSDHTATLRETDVSALVIAGAEDELVAADESLHTVRALPRGELVTIEGAGHLQPLETPDAVTAALCSLLDRVGAATC</sequence>
<evidence type="ECO:0000259" key="1">
    <source>
        <dbReference type="Pfam" id="PF12697"/>
    </source>
</evidence>
<dbReference type="GO" id="GO:0016787">
    <property type="term" value="F:hydrolase activity"/>
    <property type="evidence" value="ECO:0007669"/>
    <property type="project" value="UniProtKB-KW"/>
</dbReference>
<keyword evidence="3" id="KW-1185">Reference proteome</keyword>
<dbReference type="PANTHER" id="PTHR43194:SF2">
    <property type="entry name" value="PEROXISOMAL MEMBRANE PROTEIN LPX1"/>
    <property type="match status" value="1"/>
</dbReference>
<dbReference type="Pfam" id="PF12697">
    <property type="entry name" value="Abhydrolase_6"/>
    <property type="match status" value="1"/>
</dbReference>
<dbReference type="PRINTS" id="PR00111">
    <property type="entry name" value="ABHYDROLASE"/>
</dbReference>
<evidence type="ECO:0000313" key="2">
    <source>
        <dbReference type="EMBL" id="GGR02585.1"/>
    </source>
</evidence>
<organism evidence="2 3">
    <name type="scientific">Streptomyces aurantiogriseus</name>
    <dbReference type="NCBI Taxonomy" id="66870"/>
    <lineage>
        <taxon>Bacteria</taxon>
        <taxon>Bacillati</taxon>
        <taxon>Actinomycetota</taxon>
        <taxon>Actinomycetes</taxon>
        <taxon>Kitasatosporales</taxon>
        <taxon>Streptomycetaceae</taxon>
        <taxon>Streptomyces</taxon>
    </lineage>
</organism>
<evidence type="ECO:0000313" key="3">
    <source>
        <dbReference type="Proteomes" id="UP000658320"/>
    </source>
</evidence>
<dbReference type="InterPro" id="IPR050228">
    <property type="entry name" value="Carboxylesterase_BioH"/>
</dbReference>
<dbReference type="EMBL" id="BMSX01000003">
    <property type="protein sequence ID" value="GGR02585.1"/>
    <property type="molecule type" value="Genomic_DNA"/>
</dbReference>
<dbReference type="Gene3D" id="3.40.50.1820">
    <property type="entry name" value="alpha/beta hydrolase"/>
    <property type="match status" value="1"/>
</dbReference>
<protein>
    <submittedName>
        <fullName evidence="2">Alpha/beta hydrolase</fullName>
    </submittedName>
</protein>
<dbReference type="RefSeq" id="WP_189934066.1">
    <property type="nucleotide sequence ID" value="NZ_BMSX01000003.1"/>
</dbReference>